<protein>
    <recommendedName>
        <fullName evidence="3">alpha-L-fucosidase</fullName>
        <ecNumber evidence="3">3.2.1.51</ecNumber>
    </recommendedName>
</protein>
<keyword evidence="5" id="KW-0378">Hydrolase</keyword>
<accession>A0ABY7VSV8</accession>
<dbReference type="Gene3D" id="3.20.20.80">
    <property type="entry name" value="Glycosidases"/>
    <property type="match status" value="1"/>
</dbReference>
<evidence type="ECO:0000259" key="9">
    <source>
        <dbReference type="Pfam" id="PF16757"/>
    </source>
</evidence>
<dbReference type="InterPro" id="IPR000933">
    <property type="entry name" value="Glyco_hydro_29"/>
</dbReference>
<evidence type="ECO:0000259" key="8">
    <source>
        <dbReference type="Pfam" id="PF01120"/>
    </source>
</evidence>
<feature type="domain" description="Glycoside hydrolase family 29 N-terminal" evidence="8">
    <location>
        <begin position="17"/>
        <end position="386"/>
    </location>
</feature>
<dbReference type="PANTHER" id="PTHR10030">
    <property type="entry name" value="ALPHA-L-FUCOSIDASE"/>
    <property type="match status" value="1"/>
</dbReference>
<dbReference type="Proteomes" id="UP001214250">
    <property type="component" value="Chromosome 1"/>
</dbReference>
<evidence type="ECO:0000256" key="5">
    <source>
        <dbReference type="ARBA" id="ARBA00022801"/>
    </source>
</evidence>
<name>A0ABY7VSV8_9BACT</name>
<comment type="function">
    <text evidence="1">Alpha-L-fucosidase is responsible for hydrolyzing the alpha-1,6-linked fucose joined to the reducing-end N-acetylglucosamine of the carbohydrate moieties of glycoproteins.</text>
</comment>
<reference evidence="10 11" key="1">
    <citation type="submission" date="2023-02" db="EMBL/GenBank/DDBJ databases">
        <title>Genome sequence of Lentisphaera profundi SAORIC-696.</title>
        <authorList>
            <person name="Kim e."/>
            <person name="Cho J.-C."/>
            <person name="Choi A."/>
            <person name="Kang I."/>
        </authorList>
    </citation>
    <scope>NUCLEOTIDE SEQUENCE [LARGE SCALE GENOMIC DNA]</scope>
    <source>
        <strain evidence="10 11">SAORIC-696</strain>
    </source>
</reference>
<dbReference type="InterPro" id="IPR013780">
    <property type="entry name" value="Glyco_hydro_b"/>
</dbReference>
<feature type="chain" id="PRO_5045111661" description="alpha-L-fucosidase" evidence="7">
    <location>
        <begin position="23"/>
        <end position="521"/>
    </location>
</feature>
<evidence type="ECO:0000256" key="2">
    <source>
        <dbReference type="ARBA" id="ARBA00007951"/>
    </source>
</evidence>
<dbReference type="EMBL" id="CP117811">
    <property type="protein sequence ID" value="WDE95218.1"/>
    <property type="molecule type" value="Genomic_DNA"/>
</dbReference>
<dbReference type="Pfam" id="PF16757">
    <property type="entry name" value="Fucosidase_C"/>
    <property type="match status" value="1"/>
</dbReference>
<dbReference type="RefSeq" id="WP_274148578.1">
    <property type="nucleotide sequence ID" value="NZ_CP117811.1"/>
</dbReference>
<evidence type="ECO:0000313" key="11">
    <source>
        <dbReference type="Proteomes" id="UP001214250"/>
    </source>
</evidence>
<dbReference type="InterPro" id="IPR016286">
    <property type="entry name" value="FUC_metazoa-typ"/>
</dbReference>
<organism evidence="10 11">
    <name type="scientific">Lentisphaera profundi</name>
    <dbReference type="NCBI Taxonomy" id="1658616"/>
    <lineage>
        <taxon>Bacteria</taxon>
        <taxon>Pseudomonadati</taxon>
        <taxon>Lentisphaerota</taxon>
        <taxon>Lentisphaeria</taxon>
        <taxon>Lentisphaerales</taxon>
        <taxon>Lentisphaeraceae</taxon>
        <taxon>Lentisphaera</taxon>
    </lineage>
</organism>
<dbReference type="InterPro" id="IPR031919">
    <property type="entry name" value="Fucosidase_C"/>
</dbReference>
<dbReference type="EC" id="3.2.1.51" evidence="3"/>
<dbReference type="SUPFAM" id="SSF51445">
    <property type="entry name" value="(Trans)glycosidases"/>
    <property type="match status" value="1"/>
</dbReference>
<dbReference type="PANTHER" id="PTHR10030:SF37">
    <property type="entry name" value="ALPHA-L-FUCOSIDASE-RELATED"/>
    <property type="match status" value="1"/>
</dbReference>
<evidence type="ECO:0000313" key="10">
    <source>
        <dbReference type="EMBL" id="WDE95218.1"/>
    </source>
</evidence>
<dbReference type="InterPro" id="IPR057739">
    <property type="entry name" value="Glyco_hydro_29_N"/>
</dbReference>
<dbReference type="SMART" id="SM00812">
    <property type="entry name" value="Alpha_L_fucos"/>
    <property type="match status" value="1"/>
</dbReference>
<evidence type="ECO:0000256" key="3">
    <source>
        <dbReference type="ARBA" id="ARBA00012662"/>
    </source>
</evidence>
<keyword evidence="6" id="KW-0326">Glycosidase</keyword>
<feature type="signal peptide" evidence="7">
    <location>
        <begin position="1"/>
        <end position="22"/>
    </location>
</feature>
<evidence type="ECO:0000256" key="4">
    <source>
        <dbReference type="ARBA" id="ARBA00022729"/>
    </source>
</evidence>
<keyword evidence="4 7" id="KW-0732">Signal</keyword>
<dbReference type="Pfam" id="PF01120">
    <property type="entry name" value="Alpha_L_fucos"/>
    <property type="match status" value="1"/>
</dbReference>
<keyword evidence="11" id="KW-1185">Reference proteome</keyword>
<evidence type="ECO:0000256" key="7">
    <source>
        <dbReference type="SAM" id="SignalP"/>
    </source>
</evidence>
<feature type="domain" description="Alpha-L-fucosidase C-terminal" evidence="9">
    <location>
        <begin position="440"/>
        <end position="518"/>
    </location>
</feature>
<comment type="similarity">
    <text evidence="2">Belongs to the glycosyl hydrolase 29 family.</text>
</comment>
<evidence type="ECO:0000256" key="6">
    <source>
        <dbReference type="ARBA" id="ARBA00023295"/>
    </source>
</evidence>
<sequence>MKFIKNLLFTALAILTFSSVQASEKFEPTWESLQKFETPEWYSDAKLGIFLHWGPQTIPRMGGWYPRNMYNEEHKAYKSHLKNFGHPSEVGYKDIIAMWKAEKFAADNLVQVFKRAGAGFIVPVATHHDNFDHWNSVHHDWNSVKKGPRKDIVGLWRDATLKQGLRFGVSTHLARSYSWFQPSHGADTKGPFKGLAYDGSKPENQGLYHETHGDTYLFYPKNPSKAFVASWKNRHLDLIDNYQPDLLYWDGAVPFEEVGRDIVAHLYNENIKRNGNNEALLCYKPIRGTHGDFRDGIGVMDLERGTFLKAQKTTWQNDTSIGPWFWDGRARKDYRQVNEIVDMFVDLVSKNGVLLMNIPLKPDGKMDETTRAMLAKLTAWTTINGEAIFKTRPWIKYGEGPSIHQAKRAAHAVDTKVVEGVVFETKDIHVRDTKLDPLGSQDIRFTASKDASIIYAFVMDWPSDEDLLISSLSQENTGAIAAVELLGHGTVSWSQDSAGLKLKLPASAPSDYASAFKIKLK</sequence>
<dbReference type="Gene3D" id="2.60.40.1180">
    <property type="entry name" value="Golgi alpha-mannosidase II"/>
    <property type="match status" value="1"/>
</dbReference>
<gene>
    <name evidence="10" type="ORF">PQO03_05720</name>
</gene>
<proteinExistence type="inferred from homology"/>
<dbReference type="PIRSF" id="PIRSF001092">
    <property type="entry name" value="Alpha-L-fucosidase"/>
    <property type="match status" value="1"/>
</dbReference>
<dbReference type="InterPro" id="IPR017853">
    <property type="entry name" value="GH"/>
</dbReference>
<evidence type="ECO:0000256" key="1">
    <source>
        <dbReference type="ARBA" id="ARBA00004071"/>
    </source>
</evidence>